<protein>
    <recommendedName>
        <fullName evidence="3">DUF4709 domain-containing protein</fullName>
    </recommendedName>
</protein>
<dbReference type="OrthoDB" id="10027521at2759"/>
<dbReference type="Proteomes" id="UP001152320">
    <property type="component" value="Chromosome 18"/>
</dbReference>
<feature type="region of interest" description="Disordered" evidence="2">
    <location>
        <begin position="490"/>
        <end position="523"/>
    </location>
</feature>
<sequence length="523" mass="60281">MMATRPVPLTILSMDSPCRDFFRPSIADQQKVGFFRQDKATQTEDSEIVELKDMTKVLQILLQESKALKRELAVARQVIVAEYEKKLQEKAIDLYTRINDRVDQLENAHQERVGVVRRSYRTQLTDAIVRISNEWKKHANAKMSTELKRNANRSEKETEEQKQIQQQLSQQENVIQMLKMQLEQQAQEVRSEASTPSAVYEAEHLREELGQLQNKIDSLEEALDLKDETMDELKNDVDRLNRELEKEKVRVKQLQAEMEEQQLSAAQEMSSLRRLADKQRMQMEKNAQEKMKKAREEMLNLAKEHAAEQQRQEQEKAKLLKEQKKAAMALQAKERAQQVTAMKSEEELFKLQRTERNLRMEINRLKKELARTTKMWEKKFAILQKSLYAIKDESYLRQTLQKQAAALHHVSVSYAADRPVGMVPASQSSTLPAKKSPLQPLPGIVRSMSRNQDVISPYTISPPPGRGVEVFSVAESQIMDANEYFDMDAEGILPLPSPPPPAMRWEESRPSTSQQMLAVTPTA</sequence>
<feature type="compositionally biased region" description="Basic and acidic residues" evidence="2">
    <location>
        <begin position="145"/>
        <end position="162"/>
    </location>
</feature>
<feature type="coiled-coil region" evidence="1">
    <location>
        <begin position="51"/>
        <end position="78"/>
    </location>
</feature>
<dbReference type="InterPro" id="IPR040119">
    <property type="entry name" value="C10orf67-like"/>
</dbReference>
<evidence type="ECO:0000313" key="4">
    <source>
        <dbReference type="EMBL" id="KAJ8024918.1"/>
    </source>
</evidence>
<evidence type="ECO:0000256" key="2">
    <source>
        <dbReference type="SAM" id="MobiDB-lite"/>
    </source>
</evidence>
<dbReference type="PANTHER" id="PTHR22382:SF7">
    <property type="entry name" value="RIKEN CDNA 4921504E06 GENE"/>
    <property type="match status" value="1"/>
</dbReference>
<keyword evidence="5" id="KW-1185">Reference proteome</keyword>
<proteinExistence type="predicted"/>
<evidence type="ECO:0000256" key="1">
    <source>
        <dbReference type="SAM" id="Coils"/>
    </source>
</evidence>
<feature type="domain" description="DUF4709" evidence="3">
    <location>
        <begin position="23"/>
        <end position="131"/>
    </location>
</feature>
<dbReference type="EMBL" id="JAIZAY010000018">
    <property type="protein sequence ID" value="KAJ8024918.1"/>
    <property type="molecule type" value="Genomic_DNA"/>
</dbReference>
<comment type="caution">
    <text evidence="4">The sequence shown here is derived from an EMBL/GenBank/DDBJ whole genome shotgun (WGS) entry which is preliminary data.</text>
</comment>
<dbReference type="Pfam" id="PF15821">
    <property type="entry name" value="DUF4709"/>
    <property type="match status" value="1"/>
</dbReference>
<name>A0A9Q1BGL0_HOLLE</name>
<feature type="compositionally biased region" description="Polar residues" evidence="2">
    <location>
        <begin position="510"/>
        <end position="523"/>
    </location>
</feature>
<dbReference type="PANTHER" id="PTHR22382">
    <property type="entry name" value="RIKEN CDNA 4921504E06 GENE"/>
    <property type="match status" value="1"/>
</dbReference>
<accession>A0A9Q1BGL0</accession>
<reference evidence="4" key="1">
    <citation type="submission" date="2021-10" db="EMBL/GenBank/DDBJ databases">
        <title>Tropical sea cucumber genome reveals ecological adaptation and Cuvierian tubules defense mechanism.</title>
        <authorList>
            <person name="Chen T."/>
        </authorList>
    </citation>
    <scope>NUCLEOTIDE SEQUENCE</scope>
    <source>
        <strain evidence="4">Nanhai2018</strain>
        <tissue evidence="4">Muscle</tissue>
    </source>
</reference>
<gene>
    <name evidence="4" type="ORF">HOLleu_34972</name>
</gene>
<dbReference type="InterPro" id="IPR031651">
    <property type="entry name" value="DUF4709"/>
</dbReference>
<evidence type="ECO:0000259" key="3">
    <source>
        <dbReference type="Pfam" id="PF15821"/>
    </source>
</evidence>
<dbReference type="AlphaFoldDB" id="A0A9Q1BGL0"/>
<feature type="region of interest" description="Disordered" evidence="2">
    <location>
        <begin position="142"/>
        <end position="165"/>
    </location>
</feature>
<evidence type="ECO:0000313" key="5">
    <source>
        <dbReference type="Proteomes" id="UP001152320"/>
    </source>
</evidence>
<organism evidence="4 5">
    <name type="scientific">Holothuria leucospilota</name>
    <name type="common">Black long sea cucumber</name>
    <name type="synonym">Mertensiothuria leucospilota</name>
    <dbReference type="NCBI Taxonomy" id="206669"/>
    <lineage>
        <taxon>Eukaryota</taxon>
        <taxon>Metazoa</taxon>
        <taxon>Echinodermata</taxon>
        <taxon>Eleutherozoa</taxon>
        <taxon>Echinozoa</taxon>
        <taxon>Holothuroidea</taxon>
        <taxon>Aspidochirotacea</taxon>
        <taxon>Aspidochirotida</taxon>
        <taxon>Holothuriidae</taxon>
        <taxon>Holothuria</taxon>
    </lineage>
</organism>
<keyword evidence="1" id="KW-0175">Coiled coil</keyword>